<dbReference type="GO" id="GO:0006281">
    <property type="term" value="P:DNA repair"/>
    <property type="evidence" value="ECO:0007669"/>
    <property type="project" value="InterPro"/>
</dbReference>
<dbReference type="AlphaFoldDB" id="A0A0F9BWU3"/>
<dbReference type="Pfam" id="PF05866">
    <property type="entry name" value="RusA"/>
    <property type="match status" value="1"/>
</dbReference>
<sequence length="119" mass="13462">MPRSITLSLPGDPVPAPRPRFGQGGTYMPERYTDYKLGLAWAFKAEMGRKKPMRGPLIIVLNFYRKTRGKVDIDNLEKTVLDAGNGVVWEDDSQIVEMHSRKVLGCADPRVEVMLEEIE</sequence>
<dbReference type="InterPro" id="IPR008822">
    <property type="entry name" value="Endonuclease_RusA-like"/>
</dbReference>
<organism evidence="2">
    <name type="scientific">marine sediment metagenome</name>
    <dbReference type="NCBI Taxonomy" id="412755"/>
    <lineage>
        <taxon>unclassified sequences</taxon>
        <taxon>metagenomes</taxon>
        <taxon>ecological metagenomes</taxon>
    </lineage>
</organism>
<comment type="caution">
    <text evidence="2">The sequence shown here is derived from an EMBL/GenBank/DDBJ whole genome shotgun (WGS) entry which is preliminary data.</text>
</comment>
<evidence type="ECO:0008006" key="3">
    <source>
        <dbReference type="Google" id="ProtNLM"/>
    </source>
</evidence>
<dbReference type="SUPFAM" id="SSF103084">
    <property type="entry name" value="Holliday junction resolvase RusA"/>
    <property type="match status" value="1"/>
</dbReference>
<dbReference type="InterPro" id="IPR036614">
    <property type="entry name" value="RusA-like_sf"/>
</dbReference>
<evidence type="ECO:0000256" key="1">
    <source>
        <dbReference type="SAM" id="MobiDB-lite"/>
    </source>
</evidence>
<gene>
    <name evidence="2" type="ORF">LCGC14_2395750</name>
</gene>
<feature type="region of interest" description="Disordered" evidence="1">
    <location>
        <begin position="1"/>
        <end position="25"/>
    </location>
</feature>
<dbReference type="GO" id="GO:0000287">
    <property type="term" value="F:magnesium ion binding"/>
    <property type="evidence" value="ECO:0007669"/>
    <property type="project" value="InterPro"/>
</dbReference>
<reference evidence="2" key="1">
    <citation type="journal article" date="2015" name="Nature">
        <title>Complex archaea that bridge the gap between prokaryotes and eukaryotes.</title>
        <authorList>
            <person name="Spang A."/>
            <person name="Saw J.H."/>
            <person name="Jorgensen S.L."/>
            <person name="Zaremba-Niedzwiedzka K."/>
            <person name="Martijn J."/>
            <person name="Lind A.E."/>
            <person name="van Eijk R."/>
            <person name="Schleper C."/>
            <person name="Guy L."/>
            <person name="Ettema T.J."/>
        </authorList>
    </citation>
    <scope>NUCLEOTIDE SEQUENCE</scope>
</reference>
<dbReference type="EMBL" id="LAZR01035853">
    <property type="protein sequence ID" value="KKL26395.1"/>
    <property type="molecule type" value="Genomic_DNA"/>
</dbReference>
<proteinExistence type="predicted"/>
<dbReference type="GO" id="GO:0006310">
    <property type="term" value="P:DNA recombination"/>
    <property type="evidence" value="ECO:0007669"/>
    <property type="project" value="InterPro"/>
</dbReference>
<evidence type="ECO:0000313" key="2">
    <source>
        <dbReference type="EMBL" id="KKL26395.1"/>
    </source>
</evidence>
<name>A0A0F9BWU3_9ZZZZ</name>
<protein>
    <recommendedName>
        <fullName evidence="3">Holliday junction resolvase</fullName>
    </recommendedName>
</protein>
<accession>A0A0F9BWU3</accession>
<dbReference type="Gene3D" id="3.30.1330.70">
    <property type="entry name" value="Holliday junction resolvase RusA"/>
    <property type="match status" value="1"/>
</dbReference>